<dbReference type="EMBL" id="JAOYOD010000001">
    <property type="protein sequence ID" value="MCV9387580.1"/>
    <property type="molecule type" value="Genomic_DNA"/>
</dbReference>
<dbReference type="InterPro" id="IPR008551">
    <property type="entry name" value="TANGO2"/>
</dbReference>
<evidence type="ECO:0000313" key="2">
    <source>
        <dbReference type="Proteomes" id="UP001300692"/>
    </source>
</evidence>
<comment type="caution">
    <text evidence="1">The sequence shown here is derived from an EMBL/GenBank/DDBJ whole genome shotgun (WGS) entry which is preliminary data.</text>
</comment>
<organism evidence="1 2">
    <name type="scientific">Reichenbachiella ulvae</name>
    <dbReference type="NCBI Taxonomy" id="2980104"/>
    <lineage>
        <taxon>Bacteria</taxon>
        <taxon>Pseudomonadati</taxon>
        <taxon>Bacteroidota</taxon>
        <taxon>Cytophagia</taxon>
        <taxon>Cytophagales</taxon>
        <taxon>Reichenbachiellaceae</taxon>
        <taxon>Reichenbachiella</taxon>
    </lineage>
</organism>
<accession>A0ABT3CV55</accession>
<dbReference type="PANTHER" id="PTHR17985:SF8">
    <property type="entry name" value="TRANSPORT AND GOLGI ORGANIZATION PROTEIN 2 HOMOLOG"/>
    <property type="match status" value="1"/>
</dbReference>
<dbReference type="Pfam" id="PF05742">
    <property type="entry name" value="TANGO2"/>
    <property type="match status" value="1"/>
</dbReference>
<dbReference type="PANTHER" id="PTHR17985">
    <property type="entry name" value="SER/THR-RICH PROTEIN T10 IN DGCR REGION"/>
    <property type="match status" value="1"/>
</dbReference>
<proteinExistence type="predicted"/>
<name>A0ABT3CV55_9BACT</name>
<gene>
    <name evidence="1" type="ORF">N7U62_12945</name>
</gene>
<keyword evidence="2" id="KW-1185">Reference proteome</keyword>
<dbReference type="Gene3D" id="3.60.60.10">
    <property type="entry name" value="Penicillin V Acylase, Chain A"/>
    <property type="match status" value="1"/>
</dbReference>
<dbReference type="RefSeq" id="WP_264138401.1">
    <property type="nucleotide sequence ID" value="NZ_JAOYOD010000001.1"/>
</dbReference>
<evidence type="ECO:0000313" key="1">
    <source>
        <dbReference type="EMBL" id="MCV9387580.1"/>
    </source>
</evidence>
<sequence>MCTIIFSWQNHSDYSLILAANRDEFYKRPTQPAHWWPESPNIFGGKDLIAGGTWMGVNKNGRFAALTNYRNLDLIDDKAPSRGRVTMDFLEGTMSPGQYLSDLHQSEISYNPYNLLVGDRNSLYYYSNIQKEITELEPGIYGLSNGLLDDPWPKVVQGKAIFETQLKKEDVELNQLMYFLTDKTEAPDDQLPNTGVPYKMEKGLSALFIEMINYGTRCSTGILINDQQIKFNEITYPVGDQKEQVVEETIFLT</sequence>
<reference evidence="1 2" key="1">
    <citation type="submission" date="2022-10" db="EMBL/GenBank/DDBJ databases">
        <title>Comparative genomics and taxonomic characterization of three novel marine species of genus Reichenbachiella exhibiting antioxidant and polysaccharide degradation activities.</title>
        <authorList>
            <person name="Muhammad N."/>
            <person name="Lee Y.-J."/>
            <person name="Ko J."/>
            <person name="Kim S.-G."/>
        </authorList>
    </citation>
    <scope>NUCLEOTIDE SEQUENCE [LARGE SCALE GENOMIC DNA]</scope>
    <source>
        <strain evidence="1 2">ABR2-5</strain>
    </source>
</reference>
<dbReference type="Proteomes" id="UP001300692">
    <property type="component" value="Unassembled WGS sequence"/>
</dbReference>
<protein>
    <submittedName>
        <fullName evidence="1">NRDE family protein</fullName>
    </submittedName>
</protein>